<dbReference type="AlphaFoldDB" id="A0A517DWM0"/>
<proteinExistence type="predicted"/>
<dbReference type="InterPro" id="IPR003593">
    <property type="entry name" value="AAA+_ATPase"/>
</dbReference>
<accession>A0A517DWM0</accession>
<organism evidence="5 6">
    <name type="scientific">Sporomusa termitida</name>
    <dbReference type="NCBI Taxonomy" id="2377"/>
    <lineage>
        <taxon>Bacteria</taxon>
        <taxon>Bacillati</taxon>
        <taxon>Bacillota</taxon>
        <taxon>Negativicutes</taxon>
        <taxon>Selenomonadales</taxon>
        <taxon>Sporomusaceae</taxon>
        <taxon>Sporomusa</taxon>
    </lineage>
</organism>
<dbReference type="EMBL" id="CP036259">
    <property type="protein sequence ID" value="QDR81749.1"/>
    <property type="molecule type" value="Genomic_DNA"/>
</dbReference>
<evidence type="ECO:0000256" key="1">
    <source>
        <dbReference type="ARBA" id="ARBA00022448"/>
    </source>
</evidence>
<keyword evidence="2" id="KW-0547">Nucleotide-binding</keyword>
<sequence length="257" mass="28777">MGNEAPKLTINNLKIRYITKEHSTLAIDNISLTVQDGEFVSIVGPSGCGKSTLLKAVSGLLKAESGEILLDGRDVQGVPDSVGFVFQNDALLPWKTVVDNVRLPLEVKGLNIKEQTAQAVSLLDSVGLKNFEQYYPQQLSGGMRKRVALARSFAYDPDLYLMDEPFGPLDAQTRVKIGSAFLKMWEKVGKSVLFVTHDIEEAIVLSDRVIVMSKRPGRIKAEFTIDIERPRPYYDARFDARFKELQKEIWDQIATEE</sequence>
<keyword evidence="3 5" id="KW-0067">ATP-binding</keyword>
<protein>
    <submittedName>
        <fullName evidence="5">Vitamin B12 import ATP-binding protein BtuD</fullName>
    </submittedName>
</protein>
<dbReference type="Gene3D" id="3.40.50.300">
    <property type="entry name" value="P-loop containing nucleotide triphosphate hydrolases"/>
    <property type="match status" value="1"/>
</dbReference>
<dbReference type="KEGG" id="sted:SPTER_31610"/>
<feature type="domain" description="ABC transporter" evidence="4">
    <location>
        <begin position="8"/>
        <end position="239"/>
    </location>
</feature>
<evidence type="ECO:0000256" key="2">
    <source>
        <dbReference type="ARBA" id="ARBA00022741"/>
    </source>
</evidence>
<name>A0A517DWM0_9FIRM</name>
<evidence type="ECO:0000259" key="4">
    <source>
        <dbReference type="PROSITE" id="PS50893"/>
    </source>
</evidence>
<gene>
    <name evidence="5" type="primary">btuD_4</name>
    <name evidence="5" type="ORF">SPTER_31610</name>
</gene>
<reference evidence="5 6" key="1">
    <citation type="submission" date="2019-02" db="EMBL/GenBank/DDBJ databases">
        <title>Closed genome of Sporomusa termitida DSM 4440.</title>
        <authorList>
            <person name="Poehlein A."/>
            <person name="Daniel R."/>
        </authorList>
    </citation>
    <scope>NUCLEOTIDE SEQUENCE [LARGE SCALE GENOMIC DNA]</scope>
    <source>
        <strain evidence="5 6">DSM 4440</strain>
    </source>
</reference>
<dbReference type="PROSITE" id="PS00211">
    <property type="entry name" value="ABC_TRANSPORTER_1"/>
    <property type="match status" value="1"/>
</dbReference>
<dbReference type="InterPro" id="IPR003439">
    <property type="entry name" value="ABC_transporter-like_ATP-bd"/>
</dbReference>
<dbReference type="GO" id="GO:0005524">
    <property type="term" value="F:ATP binding"/>
    <property type="evidence" value="ECO:0007669"/>
    <property type="project" value="UniProtKB-KW"/>
</dbReference>
<evidence type="ECO:0000313" key="6">
    <source>
        <dbReference type="Proteomes" id="UP000320776"/>
    </source>
</evidence>
<keyword evidence="1" id="KW-0813">Transport</keyword>
<dbReference type="SUPFAM" id="SSF52540">
    <property type="entry name" value="P-loop containing nucleoside triphosphate hydrolases"/>
    <property type="match status" value="1"/>
</dbReference>
<dbReference type="SMART" id="SM00382">
    <property type="entry name" value="AAA"/>
    <property type="match status" value="1"/>
</dbReference>
<dbReference type="Proteomes" id="UP000320776">
    <property type="component" value="Chromosome"/>
</dbReference>
<evidence type="ECO:0000256" key="3">
    <source>
        <dbReference type="ARBA" id="ARBA00022840"/>
    </source>
</evidence>
<dbReference type="InterPro" id="IPR017871">
    <property type="entry name" value="ABC_transporter-like_CS"/>
</dbReference>
<dbReference type="InterPro" id="IPR027417">
    <property type="entry name" value="P-loop_NTPase"/>
</dbReference>
<dbReference type="RefSeq" id="WP_144351206.1">
    <property type="nucleotide sequence ID" value="NZ_CP036259.1"/>
</dbReference>
<dbReference type="OrthoDB" id="9802264at2"/>
<keyword evidence="6" id="KW-1185">Reference proteome</keyword>
<dbReference type="InterPro" id="IPR050166">
    <property type="entry name" value="ABC_transporter_ATP-bind"/>
</dbReference>
<dbReference type="PANTHER" id="PTHR42788:SF13">
    <property type="entry name" value="ALIPHATIC SULFONATES IMPORT ATP-BINDING PROTEIN SSUB"/>
    <property type="match status" value="1"/>
</dbReference>
<dbReference type="CDD" id="cd03293">
    <property type="entry name" value="ABC_NrtD_SsuB_transporters"/>
    <property type="match status" value="1"/>
</dbReference>
<dbReference type="GO" id="GO:0016887">
    <property type="term" value="F:ATP hydrolysis activity"/>
    <property type="evidence" value="ECO:0007669"/>
    <property type="project" value="InterPro"/>
</dbReference>
<dbReference type="PANTHER" id="PTHR42788">
    <property type="entry name" value="TAURINE IMPORT ATP-BINDING PROTEIN-RELATED"/>
    <property type="match status" value="1"/>
</dbReference>
<dbReference type="Pfam" id="PF00005">
    <property type="entry name" value="ABC_tran"/>
    <property type="match status" value="1"/>
</dbReference>
<evidence type="ECO:0000313" key="5">
    <source>
        <dbReference type="EMBL" id="QDR81749.1"/>
    </source>
</evidence>
<dbReference type="PROSITE" id="PS50893">
    <property type="entry name" value="ABC_TRANSPORTER_2"/>
    <property type="match status" value="1"/>
</dbReference>